<dbReference type="Proteomes" id="UP001176021">
    <property type="component" value="Unassembled WGS sequence"/>
</dbReference>
<protein>
    <submittedName>
        <fullName evidence="1">Extracellular solute-binding protein</fullName>
    </submittedName>
</protein>
<organism evidence="1 2">
    <name type="scientific">Desulfosporosinus nitroreducens</name>
    <dbReference type="NCBI Taxonomy" id="2018668"/>
    <lineage>
        <taxon>Bacteria</taxon>
        <taxon>Bacillati</taxon>
        <taxon>Bacillota</taxon>
        <taxon>Clostridia</taxon>
        <taxon>Eubacteriales</taxon>
        <taxon>Desulfitobacteriaceae</taxon>
        <taxon>Desulfosporosinus</taxon>
    </lineage>
</organism>
<reference evidence="1" key="1">
    <citation type="submission" date="2022-05" db="EMBL/GenBank/DDBJ databases">
        <title>Expanded diversity of anoxic marine methylotrophy in a Black Sea sulfate reducing microorganism.</title>
        <authorList>
            <person name="Fischer P.Q."/>
            <person name="Stams A.J.M."/>
            <person name="Villanueva L."/>
            <person name="Sousa D.Z."/>
        </authorList>
    </citation>
    <scope>NUCLEOTIDE SEQUENCE</scope>
    <source>
        <strain evidence="1">P130</strain>
    </source>
</reference>
<evidence type="ECO:0000313" key="2">
    <source>
        <dbReference type="Proteomes" id="UP001176021"/>
    </source>
</evidence>
<dbReference type="PROSITE" id="PS51257">
    <property type="entry name" value="PROKAR_LIPOPROTEIN"/>
    <property type="match status" value="1"/>
</dbReference>
<accession>A0ABT8QRE3</accession>
<dbReference type="RefSeq" id="WP_302048698.1">
    <property type="nucleotide sequence ID" value="NZ_JAMJEV010000007.1"/>
</dbReference>
<proteinExistence type="predicted"/>
<dbReference type="Pfam" id="PF13416">
    <property type="entry name" value="SBP_bac_8"/>
    <property type="match status" value="1"/>
</dbReference>
<sequence length="445" mass="49715">MLNKIKRIYIVSSIMALPILISCSIEHKEAMPAVKNHNEKVALECVVPLDDEKKNEAFKNFETDIKPLFPDCDIHLTYVKGNANAYNTKIKVMMYSDTPPDIFYSGDGNFTEELYSSKKIQLLGKKLNDINYWNMVIPTAKVIGDTEHIYAIPIDEVNYNVMLINTKIFSENNVKIPESFEELKTASKQFKKRSIIPIVIGGKDGRSVYNMIEGFACTLDNKISSKLISNDVAFSGKTFSRAATSIKQLIELGAFQEKTEAITDEEAENLFYSSKAAIYYTSSEKLNMASNQLNGKVAVLYYPHLSQTNGSIPNGSIPKCIVSGGTKKDCGLLISSATKYPTEAVKLAVEMSKYYNKYLYEKLGNNAIIYNLDNMGWTPSLDSDLGISKLMMNVKQKGNINTGLFGYHLSPDKEKSIEEASTAFITGLLSVSDYLEEMDINMNLK</sequence>
<dbReference type="InterPro" id="IPR006059">
    <property type="entry name" value="SBP"/>
</dbReference>
<evidence type="ECO:0000313" key="1">
    <source>
        <dbReference type="EMBL" id="MDO0823215.1"/>
    </source>
</evidence>
<dbReference type="Gene3D" id="3.40.190.10">
    <property type="entry name" value="Periplasmic binding protein-like II"/>
    <property type="match status" value="2"/>
</dbReference>
<name>A0ABT8QRE3_9FIRM</name>
<keyword evidence="2" id="KW-1185">Reference proteome</keyword>
<gene>
    <name evidence="1" type="ORF">M8H41_10165</name>
</gene>
<comment type="caution">
    <text evidence="1">The sequence shown here is derived from an EMBL/GenBank/DDBJ whole genome shotgun (WGS) entry which is preliminary data.</text>
</comment>
<dbReference type="SUPFAM" id="SSF53850">
    <property type="entry name" value="Periplasmic binding protein-like II"/>
    <property type="match status" value="1"/>
</dbReference>
<dbReference type="EMBL" id="JAMJEV010000007">
    <property type="protein sequence ID" value="MDO0823215.1"/>
    <property type="molecule type" value="Genomic_DNA"/>
</dbReference>